<sequence>MRVTDFNKDLNTSRANTRHSVVVRAIQEAFPGVLACIASHETNDRLGVDVWLELAGQRPIGVDLKIRAKDYAAATGGPLDCVLELRDAGKCGWSTRASLCDWLLFVCTDTGRWAAFRHADILAVCTMWGDAFLNHPRCKRITTRTASRFPHHYARDSLAVAVPADLLQKGNQRTERGGRWQQMTLNEPQVPCSRWMLARSVANGCAS</sequence>
<evidence type="ECO:0000313" key="2">
    <source>
        <dbReference type="Proteomes" id="UP000294801"/>
    </source>
</evidence>
<comment type="caution">
    <text evidence="1">The sequence shown here is derived from an EMBL/GenBank/DDBJ whole genome shotgun (WGS) entry which is preliminary data.</text>
</comment>
<evidence type="ECO:0008006" key="3">
    <source>
        <dbReference type="Google" id="ProtNLM"/>
    </source>
</evidence>
<reference evidence="1 2" key="1">
    <citation type="submission" date="2019-03" db="EMBL/GenBank/DDBJ databases">
        <title>Genomic Encyclopedia of Type Strains, Phase IV (KMG-IV): sequencing the most valuable type-strain genomes for metagenomic binning, comparative biology and taxonomic classification.</title>
        <authorList>
            <person name="Goeker M."/>
        </authorList>
    </citation>
    <scope>NUCLEOTIDE SEQUENCE [LARGE SCALE GENOMIC DNA]</scope>
    <source>
        <strain evidence="1 2">DSM 18507</strain>
    </source>
</reference>
<evidence type="ECO:0000313" key="1">
    <source>
        <dbReference type="EMBL" id="TCW28641.1"/>
    </source>
</evidence>
<dbReference type="Proteomes" id="UP000294801">
    <property type="component" value="Unassembled WGS sequence"/>
</dbReference>
<dbReference type="EMBL" id="SMDA01000011">
    <property type="protein sequence ID" value="TCW28641.1"/>
    <property type="molecule type" value="Genomic_DNA"/>
</dbReference>
<accession>A0ABY2CTT0</accession>
<organism evidence="1 2">
    <name type="scientific">Gulbenkiania mobilis</name>
    <dbReference type="NCBI Taxonomy" id="397457"/>
    <lineage>
        <taxon>Bacteria</taxon>
        <taxon>Pseudomonadati</taxon>
        <taxon>Pseudomonadota</taxon>
        <taxon>Betaproteobacteria</taxon>
        <taxon>Neisseriales</taxon>
        <taxon>Chromobacteriaceae</taxon>
        <taxon>Gulbenkiania</taxon>
    </lineage>
</organism>
<dbReference type="RefSeq" id="WP_132098945.1">
    <property type="nucleotide sequence ID" value="NZ_SMDA01000011.1"/>
</dbReference>
<keyword evidence="2" id="KW-1185">Reference proteome</keyword>
<protein>
    <recommendedName>
        <fullName evidence="3">Restriction endonuclease</fullName>
    </recommendedName>
</protein>
<proteinExistence type="predicted"/>
<gene>
    <name evidence="1" type="ORF">EV669_11134</name>
</gene>
<name>A0ABY2CTT0_GULMO</name>